<reference evidence="2" key="1">
    <citation type="journal article" date="2022" name="bioRxiv">
        <title>Sequencing and chromosome-scale assembly of the giantPleurodeles waltlgenome.</title>
        <authorList>
            <person name="Brown T."/>
            <person name="Elewa A."/>
            <person name="Iarovenko S."/>
            <person name="Subramanian E."/>
            <person name="Araus A.J."/>
            <person name="Petzold A."/>
            <person name="Susuki M."/>
            <person name="Suzuki K.-i.T."/>
            <person name="Hayashi T."/>
            <person name="Toyoda A."/>
            <person name="Oliveira C."/>
            <person name="Osipova E."/>
            <person name="Leigh N.D."/>
            <person name="Simon A."/>
            <person name="Yun M.H."/>
        </authorList>
    </citation>
    <scope>NUCLEOTIDE SEQUENCE</scope>
    <source>
        <strain evidence="2">20211129_DDA</strain>
        <tissue evidence="2">Liver</tissue>
    </source>
</reference>
<dbReference type="EMBL" id="JANPWB010000010">
    <property type="protein sequence ID" value="KAJ1134687.1"/>
    <property type="molecule type" value="Genomic_DNA"/>
</dbReference>
<evidence type="ECO:0000256" key="1">
    <source>
        <dbReference type="SAM" id="MobiDB-lite"/>
    </source>
</evidence>
<protein>
    <submittedName>
        <fullName evidence="2">Uncharacterized protein</fullName>
    </submittedName>
</protein>
<name>A0AAV7Q664_PLEWA</name>
<accession>A0AAV7Q664</accession>
<comment type="caution">
    <text evidence="2">The sequence shown here is derived from an EMBL/GenBank/DDBJ whole genome shotgun (WGS) entry which is preliminary data.</text>
</comment>
<feature type="region of interest" description="Disordered" evidence="1">
    <location>
        <begin position="1"/>
        <end position="86"/>
    </location>
</feature>
<proteinExistence type="predicted"/>
<dbReference type="Proteomes" id="UP001066276">
    <property type="component" value="Chromosome 6"/>
</dbReference>
<dbReference type="AlphaFoldDB" id="A0AAV7Q664"/>
<feature type="compositionally biased region" description="Basic and acidic residues" evidence="1">
    <location>
        <begin position="31"/>
        <end position="42"/>
    </location>
</feature>
<evidence type="ECO:0000313" key="3">
    <source>
        <dbReference type="Proteomes" id="UP001066276"/>
    </source>
</evidence>
<feature type="compositionally biased region" description="Basic and acidic residues" evidence="1">
    <location>
        <begin position="1"/>
        <end position="10"/>
    </location>
</feature>
<keyword evidence="3" id="KW-1185">Reference proteome</keyword>
<sequence>MPEAERRDQEDAGPEVLEGERDGEEDLEPETVGREGSHKDDVGSESLKAGKGSEQGPGAEETVVEPSIEEGERADKPHRPSHVPGGAWLDKFWRLLDCLHCIAPSPPRRKGERIQEPGVRWAGGSTVEAIEEASNLQKETKGIELVEKNMKRKKEETS</sequence>
<evidence type="ECO:0000313" key="2">
    <source>
        <dbReference type="EMBL" id="KAJ1134687.1"/>
    </source>
</evidence>
<organism evidence="2 3">
    <name type="scientific">Pleurodeles waltl</name>
    <name type="common">Iberian ribbed newt</name>
    <dbReference type="NCBI Taxonomy" id="8319"/>
    <lineage>
        <taxon>Eukaryota</taxon>
        <taxon>Metazoa</taxon>
        <taxon>Chordata</taxon>
        <taxon>Craniata</taxon>
        <taxon>Vertebrata</taxon>
        <taxon>Euteleostomi</taxon>
        <taxon>Amphibia</taxon>
        <taxon>Batrachia</taxon>
        <taxon>Caudata</taxon>
        <taxon>Salamandroidea</taxon>
        <taxon>Salamandridae</taxon>
        <taxon>Pleurodelinae</taxon>
        <taxon>Pleurodeles</taxon>
    </lineage>
</organism>
<gene>
    <name evidence="2" type="ORF">NDU88_001136</name>
</gene>